<proteinExistence type="predicted"/>
<dbReference type="PRINTS" id="PR00320">
    <property type="entry name" value="GPROTEINBRPT"/>
</dbReference>
<dbReference type="InterPro" id="IPR050349">
    <property type="entry name" value="WD_LIS1/nudF_dynein_reg"/>
</dbReference>
<dbReference type="InterPro" id="IPR027417">
    <property type="entry name" value="P-loop_NTPase"/>
</dbReference>
<keyword evidence="6" id="KW-1185">Reference proteome</keyword>
<dbReference type="InterPro" id="IPR015943">
    <property type="entry name" value="WD40/YVTN_repeat-like_dom_sf"/>
</dbReference>
<dbReference type="Gene3D" id="2.130.10.10">
    <property type="entry name" value="YVTN repeat-like/Quinoprotein amine dehydrogenase"/>
    <property type="match status" value="4"/>
</dbReference>
<name>A0AAD6Y7T5_9AGAR</name>
<gene>
    <name evidence="5" type="ORF">GGX14DRAFT_371587</name>
</gene>
<feature type="repeat" description="WD" evidence="3">
    <location>
        <begin position="940"/>
        <end position="982"/>
    </location>
</feature>
<dbReference type="Proteomes" id="UP001219525">
    <property type="component" value="Unassembled WGS sequence"/>
</dbReference>
<dbReference type="AlphaFoldDB" id="A0AAD6Y7T5"/>
<feature type="repeat" description="WD" evidence="3">
    <location>
        <begin position="673"/>
        <end position="714"/>
    </location>
</feature>
<keyword evidence="2" id="KW-0677">Repeat</keyword>
<dbReference type="Pfam" id="PF24883">
    <property type="entry name" value="NPHP3_N"/>
    <property type="match status" value="1"/>
</dbReference>
<dbReference type="PROSITE" id="PS00678">
    <property type="entry name" value="WD_REPEATS_1"/>
    <property type="match status" value="2"/>
</dbReference>
<dbReference type="SMART" id="SM00320">
    <property type="entry name" value="WD40"/>
    <property type="match status" value="8"/>
</dbReference>
<dbReference type="PANTHER" id="PTHR44129">
    <property type="entry name" value="WD REPEAT-CONTAINING PROTEIN POP1"/>
    <property type="match status" value="1"/>
</dbReference>
<evidence type="ECO:0000313" key="5">
    <source>
        <dbReference type="EMBL" id="KAJ7201169.1"/>
    </source>
</evidence>
<dbReference type="SUPFAM" id="SSF50969">
    <property type="entry name" value="YVTN repeat-like/Quinoprotein amine dehydrogenase"/>
    <property type="match status" value="1"/>
</dbReference>
<evidence type="ECO:0000256" key="1">
    <source>
        <dbReference type="ARBA" id="ARBA00022574"/>
    </source>
</evidence>
<organism evidence="5 6">
    <name type="scientific">Mycena pura</name>
    <dbReference type="NCBI Taxonomy" id="153505"/>
    <lineage>
        <taxon>Eukaryota</taxon>
        <taxon>Fungi</taxon>
        <taxon>Dikarya</taxon>
        <taxon>Basidiomycota</taxon>
        <taxon>Agaricomycotina</taxon>
        <taxon>Agaricomycetes</taxon>
        <taxon>Agaricomycetidae</taxon>
        <taxon>Agaricales</taxon>
        <taxon>Marasmiineae</taxon>
        <taxon>Mycenaceae</taxon>
        <taxon>Mycena</taxon>
    </lineage>
</organism>
<feature type="domain" description="Nephrocystin 3-like N-terminal" evidence="4">
    <location>
        <begin position="44"/>
        <end position="212"/>
    </location>
</feature>
<evidence type="ECO:0000256" key="3">
    <source>
        <dbReference type="PROSITE-ProRule" id="PRU00221"/>
    </source>
</evidence>
<protein>
    <submittedName>
        <fullName evidence="5">Mycorrhiza-induced WD40-repeat domain protein</fullName>
    </submittedName>
</protein>
<dbReference type="InterPro" id="IPR019775">
    <property type="entry name" value="WD40_repeat_CS"/>
</dbReference>
<feature type="repeat" description="WD" evidence="3">
    <location>
        <begin position="715"/>
        <end position="756"/>
    </location>
</feature>
<feature type="repeat" description="WD" evidence="3">
    <location>
        <begin position="888"/>
        <end position="929"/>
    </location>
</feature>
<dbReference type="InterPro" id="IPR020472">
    <property type="entry name" value="WD40_PAC1"/>
</dbReference>
<dbReference type="PROSITE" id="PS50294">
    <property type="entry name" value="WD_REPEATS_REGION"/>
    <property type="match status" value="5"/>
</dbReference>
<feature type="repeat" description="WD" evidence="3">
    <location>
        <begin position="756"/>
        <end position="797"/>
    </location>
</feature>
<dbReference type="InterPro" id="IPR011044">
    <property type="entry name" value="Quino_amine_DH_bsu"/>
</dbReference>
<dbReference type="SUPFAM" id="SSF50978">
    <property type="entry name" value="WD40 repeat-like"/>
    <property type="match status" value="1"/>
</dbReference>
<dbReference type="CDD" id="cd00200">
    <property type="entry name" value="WD40"/>
    <property type="match status" value="1"/>
</dbReference>
<comment type="caution">
    <text evidence="5">The sequence shown here is derived from an EMBL/GenBank/DDBJ whole genome shotgun (WGS) entry which is preliminary data.</text>
</comment>
<sequence length="1119" mass="123754">MWFRQHLILGTKLTTGCIERLRHETTSYKTRHSSYGDPSGCMAGTRTNILEDLEAWASDDSRSRVYWLVGMAGTGKSTIAQSFCEILDRKNMLGASFFCSRGSEQTKNAHLIIPTIAYSFAITSPSIQIEVVKAIEADHHLAETTYFDLEDQFRKLISRPIRASIDHNVKIWKVIVLDALDECTNLRLVAKLIQIILESAPDIALKVFIASRDEKPIREAFNSIPEPKRPSAFYLHEVENEIIEKDIEKYLKTSLTCISERNNDLEWPSNDQLSALLGLCSKLFIYAATALRYIDDEAGNYRYRLSNITTLQGAGTGSGLKTAAMDDLYGQILQRALASKEADEVEQMKQTLATIIFIQMPLSMEDLASLLTMDISPSLLPMKSLIHVPSPAHRTTTVTVFHASFPDFMTDPERCSPERCSKLPALVASESHAMLAVKCLNLMNKSLKYNICGVSEDLTVSRRESTNPKDNIDKALRYACVYWAFHFTKAQQESSKLEAIIVALHNFLNNHLLHWMECLSILDELPSGLNSLASAATTLSSVGMRHTQWSECRSLVEDARRCLKMNFECIQKHCFEIYRSALLWIPHESLLRRIYARYLDRVGPRVTVGLPRTWGLTEAVIRTERGAASVAFSPDDTQIVCALEGYWSTGSPDLEDVTIQVFDASTGQVQRNMKGHTSWVTTIAFSPGGDLVVSGSMDTTIKIWSAITGEIRADLNGHTSFVTSVAFSADGSTVVSGSDDKTVKMWNTITGRMQANLSHTDSVRSVAFSPDGRTVIAGSRDGTIKMWDAATTELWREFRDHSSFDHWTHGIASVAFSRDGSRVVSAENCTISIWNAITGHQELRFGQLDYSFLTSVTFSSDGCWVIAGSEGHTIRAWNAITGEMHAELMGHSGSVYSLAVSSDGSRIISGAADRTIRIWNMTMLETQASFSSTTMGEPQVEGHAGPVTSISFSRDGSLVVSGSNKDKTARVWNARTGRIQAELVGHTGYFNVVAFSPDGSHVITRDIDTVRIWNSLTGAGTSVTMTTPSVFTLPDQTEVYDVGSGRVQIVYPGQARTTTASPISVSDGFQWIVGAHSDCWIPYANERLDCKALSWDKVAFGYESGRVMILDMACTVSPE</sequence>
<evidence type="ECO:0000256" key="2">
    <source>
        <dbReference type="ARBA" id="ARBA00022737"/>
    </source>
</evidence>
<dbReference type="InterPro" id="IPR001680">
    <property type="entry name" value="WD40_rpt"/>
</dbReference>
<dbReference type="Pfam" id="PF00400">
    <property type="entry name" value="WD40"/>
    <property type="match status" value="8"/>
</dbReference>
<dbReference type="EMBL" id="JARJCW010000060">
    <property type="protein sequence ID" value="KAJ7201169.1"/>
    <property type="molecule type" value="Genomic_DNA"/>
</dbReference>
<dbReference type="InterPro" id="IPR036322">
    <property type="entry name" value="WD40_repeat_dom_sf"/>
</dbReference>
<dbReference type="InterPro" id="IPR056884">
    <property type="entry name" value="NPHP3-like_N"/>
</dbReference>
<reference evidence="5" key="1">
    <citation type="submission" date="2023-03" db="EMBL/GenBank/DDBJ databases">
        <title>Massive genome expansion in bonnet fungi (Mycena s.s.) driven by repeated elements and novel gene families across ecological guilds.</title>
        <authorList>
            <consortium name="Lawrence Berkeley National Laboratory"/>
            <person name="Harder C.B."/>
            <person name="Miyauchi S."/>
            <person name="Viragh M."/>
            <person name="Kuo A."/>
            <person name="Thoen E."/>
            <person name="Andreopoulos B."/>
            <person name="Lu D."/>
            <person name="Skrede I."/>
            <person name="Drula E."/>
            <person name="Henrissat B."/>
            <person name="Morin E."/>
            <person name="Kohler A."/>
            <person name="Barry K."/>
            <person name="LaButti K."/>
            <person name="Morin E."/>
            <person name="Salamov A."/>
            <person name="Lipzen A."/>
            <person name="Mereny Z."/>
            <person name="Hegedus B."/>
            <person name="Baldrian P."/>
            <person name="Stursova M."/>
            <person name="Weitz H."/>
            <person name="Taylor A."/>
            <person name="Grigoriev I.V."/>
            <person name="Nagy L.G."/>
            <person name="Martin F."/>
            <person name="Kauserud H."/>
        </authorList>
    </citation>
    <scope>NUCLEOTIDE SEQUENCE</scope>
    <source>
        <strain evidence="5">9144</strain>
    </source>
</reference>
<evidence type="ECO:0000313" key="6">
    <source>
        <dbReference type="Proteomes" id="UP001219525"/>
    </source>
</evidence>
<dbReference type="SUPFAM" id="SSF52540">
    <property type="entry name" value="P-loop containing nucleoside triphosphate hydrolases"/>
    <property type="match status" value="1"/>
</dbReference>
<dbReference type="PROSITE" id="PS50082">
    <property type="entry name" value="WD_REPEATS_2"/>
    <property type="match status" value="5"/>
</dbReference>
<accession>A0AAD6Y7T5</accession>
<evidence type="ECO:0000259" key="4">
    <source>
        <dbReference type="Pfam" id="PF24883"/>
    </source>
</evidence>
<keyword evidence="1 3" id="KW-0853">WD repeat</keyword>
<dbReference type="Gene3D" id="3.40.50.300">
    <property type="entry name" value="P-loop containing nucleotide triphosphate hydrolases"/>
    <property type="match status" value="1"/>
</dbReference>